<evidence type="ECO:0000259" key="1">
    <source>
        <dbReference type="Pfam" id="PF06983"/>
    </source>
</evidence>
<protein>
    <submittedName>
        <fullName evidence="2">PhnB protein</fullName>
    </submittedName>
</protein>
<name>A0ABS4G2U4_9CLOT</name>
<dbReference type="RefSeq" id="WP_209459090.1">
    <property type="nucleotide sequence ID" value="NZ_JAGGKC010000009.1"/>
</dbReference>
<dbReference type="PANTHER" id="PTHR33990">
    <property type="entry name" value="PROTEIN YJDN-RELATED"/>
    <property type="match status" value="1"/>
</dbReference>
<keyword evidence="3" id="KW-1185">Reference proteome</keyword>
<gene>
    <name evidence="2" type="ORF">J2Z34_001348</name>
</gene>
<evidence type="ECO:0000313" key="3">
    <source>
        <dbReference type="Proteomes" id="UP001519271"/>
    </source>
</evidence>
<dbReference type="InterPro" id="IPR028973">
    <property type="entry name" value="PhnB-like"/>
</dbReference>
<dbReference type="Pfam" id="PF06983">
    <property type="entry name" value="3-dmu-9_3-mt"/>
    <property type="match status" value="1"/>
</dbReference>
<dbReference type="EMBL" id="JAGGKC010000009">
    <property type="protein sequence ID" value="MBP1918868.1"/>
    <property type="molecule type" value="Genomic_DNA"/>
</dbReference>
<proteinExistence type="predicted"/>
<dbReference type="Proteomes" id="UP001519271">
    <property type="component" value="Unassembled WGS sequence"/>
</dbReference>
<accession>A0ABS4G2U4</accession>
<organism evidence="2 3">
    <name type="scientific">Youngiibacter multivorans</name>
    <dbReference type="NCBI Taxonomy" id="937251"/>
    <lineage>
        <taxon>Bacteria</taxon>
        <taxon>Bacillati</taxon>
        <taxon>Bacillota</taxon>
        <taxon>Clostridia</taxon>
        <taxon>Eubacteriales</taxon>
        <taxon>Clostridiaceae</taxon>
        <taxon>Youngiibacter</taxon>
    </lineage>
</organism>
<dbReference type="SUPFAM" id="SSF54593">
    <property type="entry name" value="Glyoxalase/Bleomycin resistance protein/Dihydroxybiphenyl dioxygenase"/>
    <property type="match status" value="1"/>
</dbReference>
<sequence>MAIQVYINFDGNCREAVTVYQKVFETNEPNFMTFGSMPPSEEHPIPEAAKDLVMHTELVISGDTVMFSDTWPGMPLVVGNNISLTIVDTDMDKIKAWFAALKEGGTVEMDLQETFWSKCYGSLKDKFGIIWQFSYKSE</sequence>
<reference evidence="2 3" key="1">
    <citation type="submission" date="2021-03" db="EMBL/GenBank/DDBJ databases">
        <title>Genomic Encyclopedia of Type Strains, Phase IV (KMG-IV): sequencing the most valuable type-strain genomes for metagenomic binning, comparative biology and taxonomic classification.</title>
        <authorList>
            <person name="Goeker M."/>
        </authorList>
    </citation>
    <scope>NUCLEOTIDE SEQUENCE [LARGE SCALE GENOMIC DNA]</scope>
    <source>
        <strain evidence="2 3">DSM 6139</strain>
    </source>
</reference>
<feature type="domain" description="PhnB-like" evidence="1">
    <location>
        <begin position="4"/>
        <end position="133"/>
    </location>
</feature>
<dbReference type="PANTHER" id="PTHR33990:SF1">
    <property type="entry name" value="PROTEIN YJDN"/>
    <property type="match status" value="1"/>
</dbReference>
<dbReference type="InterPro" id="IPR029068">
    <property type="entry name" value="Glyas_Bleomycin-R_OHBP_Dase"/>
</dbReference>
<evidence type="ECO:0000313" key="2">
    <source>
        <dbReference type="EMBL" id="MBP1918868.1"/>
    </source>
</evidence>
<dbReference type="CDD" id="cd06588">
    <property type="entry name" value="PhnB_like"/>
    <property type="match status" value="1"/>
</dbReference>
<comment type="caution">
    <text evidence="2">The sequence shown here is derived from an EMBL/GenBank/DDBJ whole genome shotgun (WGS) entry which is preliminary data.</text>
</comment>
<dbReference type="Gene3D" id="3.10.180.10">
    <property type="entry name" value="2,3-Dihydroxybiphenyl 1,2-Dioxygenase, domain 1"/>
    <property type="match status" value="1"/>
</dbReference>